<dbReference type="Pfam" id="PF00892">
    <property type="entry name" value="EamA"/>
    <property type="match status" value="2"/>
</dbReference>
<feature type="transmembrane region" description="Helical" evidence="1">
    <location>
        <begin position="251"/>
        <end position="272"/>
    </location>
</feature>
<feature type="transmembrane region" description="Helical" evidence="1">
    <location>
        <begin position="155"/>
        <end position="176"/>
    </location>
</feature>
<dbReference type="PANTHER" id="PTHR22911">
    <property type="entry name" value="ACYL-MALONYL CONDENSING ENZYME-RELATED"/>
    <property type="match status" value="1"/>
</dbReference>
<protein>
    <submittedName>
        <fullName evidence="3">DMT family transporter</fullName>
    </submittedName>
</protein>
<dbReference type="SUPFAM" id="SSF103481">
    <property type="entry name" value="Multidrug resistance efflux transporter EmrE"/>
    <property type="match status" value="2"/>
</dbReference>
<dbReference type="InterPro" id="IPR037185">
    <property type="entry name" value="EmrE-like"/>
</dbReference>
<feature type="transmembrane region" description="Helical" evidence="1">
    <location>
        <begin position="99"/>
        <end position="119"/>
    </location>
</feature>
<organism evidence="3 4">
    <name type="scientific">Acanthopleuribacter pedis</name>
    <dbReference type="NCBI Taxonomy" id="442870"/>
    <lineage>
        <taxon>Bacteria</taxon>
        <taxon>Pseudomonadati</taxon>
        <taxon>Acidobacteriota</taxon>
        <taxon>Holophagae</taxon>
        <taxon>Acanthopleuribacterales</taxon>
        <taxon>Acanthopleuribacteraceae</taxon>
        <taxon>Acanthopleuribacter</taxon>
    </lineage>
</organism>
<reference evidence="3" key="1">
    <citation type="submission" date="2021-03" db="EMBL/GenBank/DDBJ databases">
        <authorList>
            <person name="Wang G."/>
        </authorList>
    </citation>
    <scope>NUCLEOTIDE SEQUENCE</scope>
    <source>
        <strain evidence="3">KCTC 12899</strain>
    </source>
</reference>
<evidence type="ECO:0000313" key="3">
    <source>
        <dbReference type="EMBL" id="MBO1320839.1"/>
    </source>
</evidence>
<evidence type="ECO:0000259" key="2">
    <source>
        <dbReference type="Pfam" id="PF00892"/>
    </source>
</evidence>
<feature type="transmembrane region" description="Helical" evidence="1">
    <location>
        <begin position="12"/>
        <end position="27"/>
    </location>
</feature>
<keyword evidence="4" id="KW-1185">Reference proteome</keyword>
<feature type="transmembrane region" description="Helical" evidence="1">
    <location>
        <begin position="188"/>
        <end position="207"/>
    </location>
</feature>
<dbReference type="Proteomes" id="UP000664417">
    <property type="component" value="Unassembled WGS sequence"/>
</dbReference>
<dbReference type="AlphaFoldDB" id="A0A8J7QBU7"/>
<dbReference type="EMBL" id="JAFREP010000019">
    <property type="protein sequence ID" value="MBO1320839.1"/>
    <property type="molecule type" value="Genomic_DNA"/>
</dbReference>
<feature type="transmembrane region" description="Helical" evidence="1">
    <location>
        <begin position="279"/>
        <end position="297"/>
    </location>
</feature>
<comment type="caution">
    <text evidence="3">The sequence shown here is derived from an EMBL/GenBank/DDBJ whole genome shotgun (WGS) entry which is preliminary data.</text>
</comment>
<keyword evidence="1" id="KW-1133">Transmembrane helix</keyword>
<feature type="domain" description="EamA" evidence="2">
    <location>
        <begin position="159"/>
        <end position="298"/>
    </location>
</feature>
<dbReference type="GO" id="GO:0016020">
    <property type="term" value="C:membrane"/>
    <property type="evidence" value="ECO:0007669"/>
    <property type="project" value="InterPro"/>
</dbReference>
<dbReference type="InterPro" id="IPR000620">
    <property type="entry name" value="EamA_dom"/>
</dbReference>
<keyword evidence="1" id="KW-0472">Membrane</keyword>
<name>A0A8J7QBU7_9BACT</name>
<gene>
    <name evidence="3" type="ORF">J3U88_20340</name>
</gene>
<evidence type="ECO:0000313" key="4">
    <source>
        <dbReference type="Proteomes" id="UP000664417"/>
    </source>
</evidence>
<feature type="transmembrane region" description="Helical" evidence="1">
    <location>
        <begin position="69"/>
        <end position="92"/>
    </location>
</feature>
<sequence length="298" mass="31382">MEIVLDHRGEAAALAAASAWALAAVFFRKLGAQFTPIQLNLYKGLLALAMLIATLLLTGDLWNDIPTRAWLLLLASGALGIGLGDTCYFAALNRVGVRYALIMETMAPPIAALLAWLFLRDLLPMRAWFGIAVVGAGLAWVILERSPAGATNQVMTRAGFAFGALAASAQAGGAVLSHAALTLTDVSPMWSAVIRLLAGIGLLPLLLLRRGATKTPATPKETTSNTWLWLAGATLVGTYLGLWLQQVSLKYTSAGIAQTLLVTSPVFGLAIAKWQGEHVSLRALIGVMVVIGGVALIF</sequence>
<feature type="transmembrane region" description="Helical" evidence="1">
    <location>
        <begin position="227"/>
        <end position="245"/>
    </location>
</feature>
<keyword evidence="1" id="KW-0812">Transmembrane</keyword>
<feature type="transmembrane region" description="Helical" evidence="1">
    <location>
        <begin position="39"/>
        <end position="57"/>
    </location>
</feature>
<feature type="transmembrane region" description="Helical" evidence="1">
    <location>
        <begin position="125"/>
        <end position="143"/>
    </location>
</feature>
<dbReference type="PANTHER" id="PTHR22911:SF137">
    <property type="entry name" value="SOLUTE CARRIER FAMILY 35 MEMBER G2-RELATED"/>
    <property type="match status" value="1"/>
</dbReference>
<dbReference type="RefSeq" id="WP_207860804.1">
    <property type="nucleotide sequence ID" value="NZ_JAFREP010000019.1"/>
</dbReference>
<accession>A0A8J7QBU7</accession>
<proteinExistence type="predicted"/>
<evidence type="ECO:0000256" key="1">
    <source>
        <dbReference type="SAM" id="Phobius"/>
    </source>
</evidence>
<feature type="domain" description="EamA" evidence="2">
    <location>
        <begin position="8"/>
        <end position="142"/>
    </location>
</feature>